<dbReference type="GO" id="GO:0003676">
    <property type="term" value="F:nucleic acid binding"/>
    <property type="evidence" value="ECO:0007669"/>
    <property type="project" value="InterPro"/>
</dbReference>
<comment type="caution">
    <text evidence="1">The sequence shown here is derived from an EMBL/GenBank/DDBJ whole genome shotgun (WGS) entry which is preliminary data.</text>
</comment>
<feature type="non-terminal residue" evidence="1">
    <location>
        <position position="1"/>
    </location>
</feature>
<dbReference type="AlphaFoldDB" id="A0A9W4T8N6"/>
<gene>
    <name evidence="1" type="ORF">FWILDA_LOCUS17504</name>
</gene>
<name>A0A9W4T8N6_9GLOM</name>
<accession>A0A9W4T8N6</accession>
<dbReference type="SUPFAM" id="SSF53098">
    <property type="entry name" value="Ribonuclease H-like"/>
    <property type="match status" value="1"/>
</dbReference>
<reference evidence="1" key="1">
    <citation type="submission" date="2022-08" db="EMBL/GenBank/DDBJ databases">
        <authorList>
            <person name="Kallberg Y."/>
            <person name="Tangrot J."/>
            <person name="Rosling A."/>
        </authorList>
    </citation>
    <scope>NUCLEOTIDE SEQUENCE</scope>
    <source>
        <strain evidence="1">Wild A</strain>
    </source>
</reference>
<dbReference type="EMBL" id="CAMKVN010013994">
    <property type="protein sequence ID" value="CAI2196290.1"/>
    <property type="molecule type" value="Genomic_DNA"/>
</dbReference>
<evidence type="ECO:0000313" key="1">
    <source>
        <dbReference type="EMBL" id="CAI2196290.1"/>
    </source>
</evidence>
<dbReference type="InterPro" id="IPR012337">
    <property type="entry name" value="RNaseH-like_sf"/>
</dbReference>
<sequence>ETKHRLSLSYHSQTNSLTEYFNRTLYTILVKYAEQYHEELDTYLTSAFFAYHIA</sequence>
<keyword evidence="2" id="KW-1185">Reference proteome</keyword>
<proteinExistence type="predicted"/>
<feature type="non-terminal residue" evidence="1">
    <location>
        <position position="54"/>
    </location>
</feature>
<protein>
    <submittedName>
        <fullName evidence="1">19581_t:CDS:1</fullName>
    </submittedName>
</protein>
<dbReference type="Proteomes" id="UP001153678">
    <property type="component" value="Unassembled WGS sequence"/>
</dbReference>
<dbReference type="Gene3D" id="3.30.420.10">
    <property type="entry name" value="Ribonuclease H-like superfamily/Ribonuclease H"/>
    <property type="match status" value="1"/>
</dbReference>
<dbReference type="InterPro" id="IPR036397">
    <property type="entry name" value="RNaseH_sf"/>
</dbReference>
<organism evidence="1 2">
    <name type="scientific">Funneliformis geosporum</name>
    <dbReference type="NCBI Taxonomy" id="1117311"/>
    <lineage>
        <taxon>Eukaryota</taxon>
        <taxon>Fungi</taxon>
        <taxon>Fungi incertae sedis</taxon>
        <taxon>Mucoromycota</taxon>
        <taxon>Glomeromycotina</taxon>
        <taxon>Glomeromycetes</taxon>
        <taxon>Glomerales</taxon>
        <taxon>Glomeraceae</taxon>
        <taxon>Funneliformis</taxon>
    </lineage>
</organism>
<evidence type="ECO:0000313" key="2">
    <source>
        <dbReference type="Proteomes" id="UP001153678"/>
    </source>
</evidence>